<accession>A0A4R6V3E0</accession>
<proteinExistence type="predicted"/>
<comment type="caution">
    <text evidence="2">The sequence shown here is derived from an EMBL/GenBank/DDBJ whole genome shotgun (WGS) entry which is preliminary data.</text>
</comment>
<dbReference type="Proteomes" id="UP000295281">
    <property type="component" value="Unassembled WGS sequence"/>
</dbReference>
<sequence>MGRLDDRTAFTRLPTESGFAPVGLGAPREGGALIPSGGPPSRTASAPCSQG</sequence>
<gene>
    <name evidence="2" type="ORF">EV190_102326</name>
</gene>
<dbReference type="EMBL" id="SNYN01000002">
    <property type="protein sequence ID" value="TDQ54492.1"/>
    <property type="molecule type" value="Genomic_DNA"/>
</dbReference>
<dbReference type="AlphaFoldDB" id="A0A4R6V3E0"/>
<name>A0A4R6V3E0_9ACTN</name>
<reference evidence="2 3" key="1">
    <citation type="submission" date="2019-03" db="EMBL/GenBank/DDBJ databases">
        <title>Genomic Encyclopedia of Type Strains, Phase IV (KMG-IV): sequencing the most valuable type-strain genomes for metagenomic binning, comparative biology and taxonomic classification.</title>
        <authorList>
            <person name="Goeker M."/>
        </authorList>
    </citation>
    <scope>NUCLEOTIDE SEQUENCE [LARGE SCALE GENOMIC DNA]</scope>
    <source>
        <strain evidence="2 3">DSM 46770</strain>
    </source>
</reference>
<feature type="region of interest" description="Disordered" evidence="1">
    <location>
        <begin position="1"/>
        <end position="51"/>
    </location>
</feature>
<feature type="compositionally biased region" description="Polar residues" evidence="1">
    <location>
        <begin position="42"/>
        <end position="51"/>
    </location>
</feature>
<keyword evidence="3" id="KW-1185">Reference proteome</keyword>
<protein>
    <submittedName>
        <fullName evidence="2">Uncharacterized protein</fullName>
    </submittedName>
</protein>
<organism evidence="2 3">
    <name type="scientific">Actinorugispora endophytica</name>
    <dbReference type="NCBI Taxonomy" id="1605990"/>
    <lineage>
        <taxon>Bacteria</taxon>
        <taxon>Bacillati</taxon>
        <taxon>Actinomycetota</taxon>
        <taxon>Actinomycetes</taxon>
        <taxon>Streptosporangiales</taxon>
        <taxon>Nocardiopsidaceae</taxon>
        <taxon>Actinorugispora</taxon>
    </lineage>
</organism>
<evidence type="ECO:0000313" key="3">
    <source>
        <dbReference type="Proteomes" id="UP000295281"/>
    </source>
</evidence>
<evidence type="ECO:0000313" key="2">
    <source>
        <dbReference type="EMBL" id="TDQ54492.1"/>
    </source>
</evidence>
<evidence type="ECO:0000256" key="1">
    <source>
        <dbReference type="SAM" id="MobiDB-lite"/>
    </source>
</evidence>